<dbReference type="InterPro" id="IPR004446">
    <property type="entry name" value="Heptose_bisP_phosphatase"/>
</dbReference>
<reference evidence="13 14" key="1">
    <citation type="journal article" date="2016" name="Nat. Commun.">
        <title>Thousands of microbial genomes shed light on interconnected biogeochemical processes in an aquifer system.</title>
        <authorList>
            <person name="Anantharaman K."/>
            <person name="Brown C.T."/>
            <person name="Hug L.A."/>
            <person name="Sharon I."/>
            <person name="Castelle C.J."/>
            <person name="Probst A.J."/>
            <person name="Thomas B.C."/>
            <person name="Singh A."/>
            <person name="Wilkins M.J."/>
            <person name="Karaoz U."/>
            <person name="Brodie E.L."/>
            <person name="Williams K.H."/>
            <person name="Hubbard S.S."/>
            <person name="Banfield J.F."/>
        </authorList>
    </citation>
    <scope>NUCLEOTIDE SEQUENCE [LARGE SCALE GENOMIC DNA]</scope>
</reference>
<comment type="subcellular location">
    <subcellularLocation>
        <location evidence="1">Cytoplasm</location>
    </subcellularLocation>
</comment>
<dbReference type="Pfam" id="PF08544">
    <property type="entry name" value="GHMP_kinases_C"/>
    <property type="match status" value="1"/>
</dbReference>
<dbReference type="Pfam" id="PF13242">
    <property type="entry name" value="Hydrolase_like"/>
    <property type="match status" value="1"/>
</dbReference>
<dbReference type="AlphaFoldDB" id="A0A1F5E7N7"/>
<keyword evidence="3" id="KW-0963">Cytoplasm</keyword>
<evidence type="ECO:0000313" key="14">
    <source>
        <dbReference type="Proteomes" id="UP000177006"/>
    </source>
</evidence>
<accession>A0A1F5E7N7</accession>
<dbReference type="GO" id="GO:0005975">
    <property type="term" value="P:carbohydrate metabolic process"/>
    <property type="evidence" value="ECO:0007669"/>
    <property type="project" value="InterPro"/>
</dbReference>
<comment type="caution">
    <text evidence="13">The sequence shown here is derived from an EMBL/GenBank/DDBJ whole genome shotgun (WGS) entry which is preliminary data.</text>
</comment>
<gene>
    <name evidence="13" type="ORF">A2160_02965</name>
</gene>
<dbReference type="InterPro" id="IPR001174">
    <property type="entry name" value="HddA/FKP"/>
</dbReference>
<feature type="domain" description="GHMP kinase C-terminal" evidence="12">
    <location>
        <begin position="239"/>
        <end position="319"/>
    </location>
</feature>
<evidence type="ECO:0000256" key="8">
    <source>
        <dbReference type="ARBA" id="ARBA00022840"/>
    </source>
</evidence>
<keyword evidence="6" id="KW-0418">Kinase</keyword>
<dbReference type="InterPro" id="IPR036412">
    <property type="entry name" value="HAD-like_sf"/>
</dbReference>
<dbReference type="Gene3D" id="3.40.50.1000">
    <property type="entry name" value="HAD superfamily/HAD-like"/>
    <property type="match status" value="1"/>
</dbReference>
<dbReference type="InterPro" id="IPR006543">
    <property type="entry name" value="Histidinol-phos"/>
</dbReference>
<keyword evidence="6" id="KW-0808">Transferase</keyword>
<dbReference type="InterPro" id="IPR023214">
    <property type="entry name" value="HAD_sf"/>
</dbReference>
<dbReference type="GO" id="GO:0005524">
    <property type="term" value="F:ATP binding"/>
    <property type="evidence" value="ECO:0007669"/>
    <property type="project" value="UniProtKB-KW"/>
</dbReference>
<dbReference type="InterPro" id="IPR013750">
    <property type="entry name" value="GHMP_kinase_C_dom"/>
</dbReference>
<organism evidence="13 14">
    <name type="scientific">Candidatus Beckwithbacteria bacterium RBG_13_42_9</name>
    <dbReference type="NCBI Taxonomy" id="1797457"/>
    <lineage>
        <taxon>Bacteria</taxon>
        <taxon>Candidatus Beckwithiibacteriota</taxon>
    </lineage>
</organism>
<dbReference type="Gene3D" id="3.30.230.120">
    <property type="match status" value="1"/>
</dbReference>
<dbReference type="InterPro" id="IPR036554">
    <property type="entry name" value="GHMP_kinase_C_sf"/>
</dbReference>
<evidence type="ECO:0000256" key="5">
    <source>
        <dbReference type="ARBA" id="ARBA00022741"/>
    </source>
</evidence>
<evidence type="ECO:0000256" key="6">
    <source>
        <dbReference type="ARBA" id="ARBA00022777"/>
    </source>
</evidence>
<dbReference type="PRINTS" id="PR00960">
    <property type="entry name" value="LMBPPROTEIN"/>
</dbReference>
<dbReference type="Proteomes" id="UP000177006">
    <property type="component" value="Unassembled WGS sequence"/>
</dbReference>
<evidence type="ECO:0000256" key="9">
    <source>
        <dbReference type="ARBA" id="ARBA00023277"/>
    </source>
</evidence>
<dbReference type="STRING" id="1797457.A2160_02965"/>
<name>A0A1F5E7N7_9BACT</name>
<evidence type="ECO:0000256" key="7">
    <source>
        <dbReference type="ARBA" id="ARBA00022801"/>
    </source>
</evidence>
<dbReference type="Pfam" id="PF00288">
    <property type="entry name" value="GHMP_kinases_N"/>
    <property type="match status" value="1"/>
</dbReference>
<keyword evidence="8" id="KW-0067">ATP-binding</keyword>
<evidence type="ECO:0000256" key="1">
    <source>
        <dbReference type="ARBA" id="ARBA00004496"/>
    </source>
</evidence>
<proteinExistence type="inferred from homology"/>
<evidence type="ECO:0000256" key="10">
    <source>
        <dbReference type="ARBA" id="ARBA00031828"/>
    </source>
</evidence>
<comment type="similarity">
    <text evidence="2">Belongs to the GmhB family.</text>
</comment>
<dbReference type="GO" id="GO:0016301">
    <property type="term" value="F:kinase activity"/>
    <property type="evidence" value="ECO:0007669"/>
    <property type="project" value="UniProtKB-KW"/>
</dbReference>
<dbReference type="PANTHER" id="PTHR42891">
    <property type="entry name" value="D-GLYCERO-BETA-D-MANNO-HEPTOSE-1,7-BISPHOSPHATE 7-PHOSPHATASE"/>
    <property type="match status" value="1"/>
</dbReference>
<protein>
    <recommendedName>
        <fullName evidence="10">D,D-heptose 1,7-bisphosphate phosphatase</fullName>
    </recommendedName>
</protein>
<keyword evidence="7" id="KW-0378">Hydrolase</keyword>
<feature type="domain" description="GHMP kinase N-terminal" evidence="11">
    <location>
        <begin position="81"/>
        <end position="166"/>
    </location>
</feature>
<dbReference type="CDD" id="cd07503">
    <property type="entry name" value="HAD_HisB-N"/>
    <property type="match status" value="1"/>
</dbReference>
<keyword evidence="5" id="KW-0547">Nucleotide-binding</keyword>
<dbReference type="EMBL" id="MEZK01000010">
    <property type="protein sequence ID" value="OGD63409.1"/>
    <property type="molecule type" value="Genomic_DNA"/>
</dbReference>
<dbReference type="GO" id="GO:0016791">
    <property type="term" value="F:phosphatase activity"/>
    <property type="evidence" value="ECO:0007669"/>
    <property type="project" value="InterPro"/>
</dbReference>
<dbReference type="SUPFAM" id="SSF56784">
    <property type="entry name" value="HAD-like"/>
    <property type="match status" value="1"/>
</dbReference>
<dbReference type="NCBIfam" id="TIGR01656">
    <property type="entry name" value="Histidinol-ppas"/>
    <property type="match status" value="1"/>
</dbReference>
<dbReference type="InterPro" id="IPR006204">
    <property type="entry name" value="GHMP_kinase_N_dom"/>
</dbReference>
<evidence type="ECO:0000256" key="3">
    <source>
        <dbReference type="ARBA" id="ARBA00022490"/>
    </source>
</evidence>
<keyword evidence="9" id="KW-0119">Carbohydrate metabolism</keyword>
<dbReference type="PANTHER" id="PTHR42891:SF1">
    <property type="entry name" value="D-GLYCERO-BETA-D-MANNO-HEPTOSE-1,7-BISPHOSPHATE 7-PHOSPHATASE"/>
    <property type="match status" value="1"/>
</dbReference>
<dbReference type="GO" id="GO:0005737">
    <property type="term" value="C:cytoplasm"/>
    <property type="evidence" value="ECO:0007669"/>
    <property type="project" value="UniProtKB-SubCell"/>
</dbReference>
<keyword evidence="4" id="KW-0479">Metal-binding</keyword>
<dbReference type="GO" id="GO:0046872">
    <property type="term" value="F:metal ion binding"/>
    <property type="evidence" value="ECO:0007669"/>
    <property type="project" value="UniProtKB-KW"/>
</dbReference>
<dbReference type="SUPFAM" id="SSF55060">
    <property type="entry name" value="GHMP Kinase, C-terminal domain"/>
    <property type="match status" value="1"/>
</dbReference>
<dbReference type="InterPro" id="IPR006549">
    <property type="entry name" value="HAD-SF_hydro_IIIA"/>
</dbReference>
<evidence type="ECO:0000259" key="12">
    <source>
        <dbReference type="Pfam" id="PF08544"/>
    </source>
</evidence>
<sequence>MKILAKAPTRIGLIGGGTDVDPFAAKYGGKVLSLAITLYHRVTLVPRQDRRVLIENLNEVREFDDFSTKLPAYGEDKNFDLVYAILNYFRNKLTTGFNLYDRFDGSGSSGLGSSGSAGVAIIGAFNHWLNLKMSQREIALRAWEMEVKELGWIQGKQDQLMAAFGGVNLLTFGPGEGFAVNAIKLPEKTKKNLRSWMLMCFTGGSRHSSQLQKELEKGMSEEEKIQALLALKNAVDEAKKALKKEDWQKLGHLLDEAWENKKKSNPLATNERIDYLYKVAKEQGALGGKIMGAGGEGHMFFLCPPEKQKLVIGALEAEGSKFINFELDEKGLDVKEQEFTTNYHPVVVRESFIPRKNWAVFLDRDGTINKEIHLLHRIEDFEFIPGAIEAIKKLNQAEIPVIIYHNASVVARGLCDEYQVQKIHQYMKQKLEDEGARVDAILYCPHHPTAFNLDYISDCSWRKPDSGMIKTAAAMFGLDLKKSYVIGDNARDILMGQKEKSFSILVRTGHGGKDTLYEAKPDFVAKDLLDAVRFLLKREKLS</sequence>
<evidence type="ECO:0000256" key="2">
    <source>
        <dbReference type="ARBA" id="ARBA00005628"/>
    </source>
</evidence>
<evidence type="ECO:0000313" key="13">
    <source>
        <dbReference type="EMBL" id="OGD63409.1"/>
    </source>
</evidence>
<dbReference type="NCBIfam" id="TIGR01662">
    <property type="entry name" value="HAD-SF-IIIA"/>
    <property type="match status" value="1"/>
</dbReference>
<dbReference type="SUPFAM" id="SSF54211">
    <property type="entry name" value="Ribosomal protein S5 domain 2-like"/>
    <property type="match status" value="1"/>
</dbReference>
<dbReference type="InterPro" id="IPR020568">
    <property type="entry name" value="Ribosomal_Su5_D2-typ_SF"/>
</dbReference>
<evidence type="ECO:0000256" key="4">
    <source>
        <dbReference type="ARBA" id="ARBA00022723"/>
    </source>
</evidence>
<evidence type="ECO:0000259" key="11">
    <source>
        <dbReference type="Pfam" id="PF00288"/>
    </source>
</evidence>